<keyword evidence="6" id="KW-1185">Reference proteome</keyword>
<evidence type="ECO:0000313" key="5">
    <source>
        <dbReference type="EMBL" id="AKF10970.1"/>
    </source>
</evidence>
<dbReference type="PANTHER" id="PTHR10272">
    <property type="entry name" value="PLATELET-ACTIVATING FACTOR ACETYLHYDROLASE"/>
    <property type="match status" value="1"/>
</dbReference>
<keyword evidence="2" id="KW-0442">Lipid degradation</keyword>
<dbReference type="EMBL" id="CP011125">
    <property type="protein sequence ID" value="AKF10970.1"/>
    <property type="molecule type" value="Genomic_DNA"/>
</dbReference>
<dbReference type="InterPro" id="IPR002925">
    <property type="entry name" value="Dienelactn_hydro"/>
</dbReference>
<dbReference type="AlphaFoldDB" id="A0A0F6YM52"/>
<organism evidence="5 6">
    <name type="scientific">Sandaracinus amylolyticus</name>
    <dbReference type="NCBI Taxonomy" id="927083"/>
    <lineage>
        <taxon>Bacteria</taxon>
        <taxon>Pseudomonadati</taxon>
        <taxon>Myxococcota</taxon>
        <taxon>Polyangia</taxon>
        <taxon>Polyangiales</taxon>
        <taxon>Sandaracinaceae</taxon>
        <taxon>Sandaracinus</taxon>
    </lineage>
</organism>
<feature type="domain" description="Dienelactone hydrolase" evidence="4">
    <location>
        <begin position="134"/>
        <end position="289"/>
    </location>
</feature>
<name>A0A0F6YM52_9BACT</name>
<sequence>MTSHRSIALLALFFLACGGDDDDRAPDAALVDSGTDAGPLPEPAADYFVAGPHVVASTRVTLVDDAREGRALPVEIWYPAVESARDAAAAGHAMAEFETGTRATELARLVSEAPPACLRARTRSARDAEPLADTARWPFVVFSHCHVCTRFDVAEVSERLASFGIAVVAPDHEGNTLWDELEGDAAPVGAEFLEVRVADVRFVLDAMLEDTNDALPDALRGRFDAARAGVMGHSFGAATAGVAAARDPRFVAAMAIAAPITALGGGVRAADVSTPFLFLLAREDNSITEVGNRLIRGDHSRLSGPSWLVEVDDAGHWSFSDHCGLIDLFDAGCGTGTRQTMSGVEFNYLDNSTARDIAADVAASFFARWLLGDEGATTLLARQHDSGAVTVSARVP</sequence>
<dbReference type="Gene3D" id="3.40.50.1820">
    <property type="entry name" value="alpha/beta hydrolase"/>
    <property type="match status" value="1"/>
</dbReference>
<dbReference type="SUPFAM" id="SSF53474">
    <property type="entry name" value="alpha/beta-Hydrolases"/>
    <property type="match status" value="1"/>
</dbReference>
<accession>A0A0F6YM52</accession>
<evidence type="ECO:0000259" key="4">
    <source>
        <dbReference type="Pfam" id="PF01738"/>
    </source>
</evidence>
<keyword evidence="1" id="KW-0378">Hydrolase</keyword>
<dbReference type="InterPro" id="IPR029058">
    <property type="entry name" value="AB_hydrolase_fold"/>
</dbReference>
<keyword evidence="3" id="KW-0443">Lipid metabolism</keyword>
<dbReference type="KEGG" id="samy:DB32_008119"/>
<dbReference type="STRING" id="927083.DB32_008119"/>
<evidence type="ECO:0000256" key="1">
    <source>
        <dbReference type="ARBA" id="ARBA00022801"/>
    </source>
</evidence>
<evidence type="ECO:0000256" key="2">
    <source>
        <dbReference type="ARBA" id="ARBA00022963"/>
    </source>
</evidence>
<dbReference type="Proteomes" id="UP000034883">
    <property type="component" value="Chromosome"/>
</dbReference>
<evidence type="ECO:0000256" key="3">
    <source>
        <dbReference type="ARBA" id="ARBA00023098"/>
    </source>
</evidence>
<dbReference type="GO" id="GO:0016042">
    <property type="term" value="P:lipid catabolic process"/>
    <property type="evidence" value="ECO:0007669"/>
    <property type="project" value="UniProtKB-KW"/>
</dbReference>
<dbReference type="GO" id="GO:0003847">
    <property type="term" value="F:1-alkyl-2-acetylglycerophosphocholine esterase activity"/>
    <property type="evidence" value="ECO:0007669"/>
    <property type="project" value="TreeGrafter"/>
</dbReference>
<evidence type="ECO:0000313" key="6">
    <source>
        <dbReference type="Proteomes" id="UP000034883"/>
    </source>
</evidence>
<dbReference type="Pfam" id="PF01738">
    <property type="entry name" value="DLH"/>
    <property type="match status" value="1"/>
</dbReference>
<reference evidence="5 6" key="1">
    <citation type="submission" date="2015-03" db="EMBL/GenBank/DDBJ databases">
        <title>Genome assembly of Sandaracinus amylolyticus DSM 53668.</title>
        <authorList>
            <person name="Sharma G."/>
            <person name="Subramanian S."/>
        </authorList>
    </citation>
    <scope>NUCLEOTIDE SEQUENCE [LARGE SCALE GENOMIC DNA]</scope>
    <source>
        <strain evidence="5 6">DSM 53668</strain>
    </source>
</reference>
<dbReference type="PROSITE" id="PS51257">
    <property type="entry name" value="PROKAR_LIPOPROTEIN"/>
    <property type="match status" value="1"/>
</dbReference>
<gene>
    <name evidence="5" type="ORF">DB32_008119</name>
</gene>
<protein>
    <submittedName>
        <fullName evidence="5">Putative lipase (Putative secreted protein)</fullName>
    </submittedName>
</protein>
<dbReference type="PANTHER" id="PTHR10272:SF0">
    <property type="entry name" value="PLATELET-ACTIVATING FACTOR ACETYLHYDROLASE"/>
    <property type="match status" value="1"/>
</dbReference>
<proteinExistence type="predicted"/>